<dbReference type="EMBL" id="LR877162">
    <property type="protein sequence ID" value="CAD2220631.1"/>
    <property type="molecule type" value="Genomic_DNA"/>
</dbReference>
<dbReference type="AlphaFoldDB" id="A0A7G2CNV7"/>
<keyword evidence="2" id="KW-1185">Reference proteome</keyword>
<name>A0A7G2CNV7_9TRYP</name>
<accession>A0A7G2CNV7</accession>
<protein>
    <submittedName>
        <fullName evidence="1">Uncharacterized protein</fullName>
    </submittedName>
</protein>
<dbReference type="Proteomes" id="UP000515908">
    <property type="component" value="Chromosome 18"/>
</dbReference>
<organism evidence="1 2">
    <name type="scientific">Angomonas deanei</name>
    <dbReference type="NCBI Taxonomy" id="59799"/>
    <lineage>
        <taxon>Eukaryota</taxon>
        <taxon>Discoba</taxon>
        <taxon>Euglenozoa</taxon>
        <taxon>Kinetoplastea</taxon>
        <taxon>Metakinetoplastina</taxon>
        <taxon>Trypanosomatida</taxon>
        <taxon>Trypanosomatidae</taxon>
        <taxon>Strigomonadinae</taxon>
        <taxon>Angomonas</taxon>
    </lineage>
</organism>
<gene>
    <name evidence="1" type="ORF">ADEAN_000815300</name>
</gene>
<reference evidence="1 2" key="1">
    <citation type="submission" date="2020-08" db="EMBL/GenBank/DDBJ databases">
        <authorList>
            <person name="Newling K."/>
            <person name="Davey J."/>
            <person name="Forrester S."/>
        </authorList>
    </citation>
    <scope>NUCLEOTIDE SEQUENCE [LARGE SCALE GENOMIC DNA]</scope>
    <source>
        <strain evidence="2">Crithidia deanei Carvalho (ATCC PRA-265)</strain>
    </source>
</reference>
<sequence length="376" mass="44062">MCTDTRLESYNPAAFEHILLSPEEYHNKDRYRCYPIQPFARSAAAAELSNDNLKTTESIYKTLFFIMEYYFRTPSFYTLLEEQNNPHYKAGFWDFIWDRLREMRKTFTSQTINANALYEMEMHPQHGITYRNKDLSAGDKPPNNFIISLDTFQRERRQGIHILEFTVAILLVGCASFATSAKDELRDFVIGKKSLFLESLSQCFTELISYYRLNRKKRVGSESEREEDCYYYYSKKNSEFISLMLLQSGLELNKKVEDRSSFLPTHGIDVLKSTGETETVTVAEEPHDSVSFASVYTEIHNHAKLFDNQNHKRNNPFIQNVLDVMDCINARNYYQFFYLLGGRDVTPDHQNGTNMEQFVQINPTQNRKFTFYKSAC</sequence>
<evidence type="ECO:0000313" key="2">
    <source>
        <dbReference type="Proteomes" id="UP000515908"/>
    </source>
</evidence>
<dbReference type="OrthoDB" id="264795at2759"/>
<proteinExistence type="predicted"/>
<evidence type="ECO:0000313" key="1">
    <source>
        <dbReference type="EMBL" id="CAD2220631.1"/>
    </source>
</evidence>
<dbReference type="VEuPathDB" id="TriTrypDB:ADEAN_000815300"/>